<protein>
    <submittedName>
        <fullName evidence="1">Uncharacterized protein</fullName>
    </submittedName>
</protein>
<reference evidence="1" key="1">
    <citation type="submission" date="2019-11" db="EMBL/GenBank/DDBJ databases">
        <title>Nori genome reveals adaptations in red seaweeds to the harsh intertidal environment.</title>
        <authorList>
            <person name="Wang D."/>
            <person name="Mao Y."/>
        </authorList>
    </citation>
    <scope>NUCLEOTIDE SEQUENCE</scope>
    <source>
        <tissue evidence="1">Gametophyte</tissue>
    </source>
</reference>
<sequence length="205" mass="20722">MEHCHSEAAAGDRGGRKAAASLGRHGATRPSGSPTTPQSAAVASHSAGGWAAPVCHFRRGIDGDPPLLAVTRRGAASTARAVAGPAEVTGAMAVAAAAVRVYDRPLGDALRRGGSGGVAPAADERPPSATAAAAANPAATSVPPPPSNIGTPLPPPPTPPPPPCHRCRPPTLPQAPRCRGRRTPMPPPCRRRQHCRHHRATAAAH</sequence>
<dbReference type="Proteomes" id="UP000798662">
    <property type="component" value="Chromosome 3"/>
</dbReference>
<comment type="caution">
    <text evidence="1">The sequence shown here is derived from an EMBL/GenBank/DDBJ whole genome shotgun (WGS) entry which is preliminary data.</text>
</comment>
<gene>
    <name evidence="1" type="ORF">I4F81_011136</name>
</gene>
<keyword evidence="2" id="KW-1185">Reference proteome</keyword>
<organism evidence="1 2">
    <name type="scientific">Pyropia yezoensis</name>
    <name type="common">Susabi-nori</name>
    <name type="synonym">Porphyra yezoensis</name>
    <dbReference type="NCBI Taxonomy" id="2788"/>
    <lineage>
        <taxon>Eukaryota</taxon>
        <taxon>Rhodophyta</taxon>
        <taxon>Bangiophyceae</taxon>
        <taxon>Bangiales</taxon>
        <taxon>Bangiaceae</taxon>
        <taxon>Pyropia</taxon>
    </lineage>
</organism>
<proteinExistence type="predicted"/>
<name>A0ACC3CEN2_PYRYE</name>
<accession>A0ACC3CEN2</accession>
<dbReference type="EMBL" id="CM020620">
    <property type="protein sequence ID" value="KAK1868652.1"/>
    <property type="molecule type" value="Genomic_DNA"/>
</dbReference>
<evidence type="ECO:0000313" key="1">
    <source>
        <dbReference type="EMBL" id="KAK1868652.1"/>
    </source>
</evidence>
<evidence type="ECO:0000313" key="2">
    <source>
        <dbReference type="Proteomes" id="UP000798662"/>
    </source>
</evidence>